<sequence>MAKEHYLKVSFPLLGDNSPGIYNFLFECVADVLQGIGARKVELHIERLEPLDEIYTNIYGVSRGKIRQIFKRFTSSHHLIEAPDLTATHERASLRAKINTANLQEIFRDYNALFDIFFTDLQIKSDGIALDVMDPFSNSLIAISADRKVLESFRKIAQKRCKMAMKFSYIDSRPGRVKLTHIRKRGAKH</sequence>
<dbReference type="EMBL" id="JAGVWD010000011">
    <property type="protein sequence ID" value="MBS3057153.1"/>
    <property type="molecule type" value="Genomic_DNA"/>
</dbReference>
<reference evidence="1" key="1">
    <citation type="submission" date="2021-03" db="EMBL/GenBank/DDBJ databases">
        <authorList>
            <person name="Jaffe A."/>
        </authorList>
    </citation>
    <scope>NUCLEOTIDE SEQUENCE</scope>
    <source>
        <strain evidence="1">RIFCSPHIGHO2_01_FULL_AR10_44_11</strain>
    </source>
</reference>
<dbReference type="Proteomes" id="UP000677687">
    <property type="component" value="Unassembled WGS sequence"/>
</dbReference>
<evidence type="ECO:0000313" key="2">
    <source>
        <dbReference type="Proteomes" id="UP000677687"/>
    </source>
</evidence>
<name>A0A8T4KQ58_9ARCH</name>
<reference evidence="1" key="2">
    <citation type="submission" date="2021-05" db="EMBL/GenBank/DDBJ databases">
        <title>Protein family content uncovers lineage relationships and bacterial pathway maintenance mechanisms in DPANN archaea.</title>
        <authorList>
            <person name="Castelle C.J."/>
            <person name="Meheust R."/>
            <person name="Jaffe A.L."/>
            <person name="Seitz K."/>
            <person name="Gong X."/>
            <person name="Baker B.J."/>
            <person name="Banfield J.F."/>
        </authorList>
    </citation>
    <scope>NUCLEOTIDE SEQUENCE</scope>
    <source>
        <strain evidence="1">RIFCSPHIGHO2_01_FULL_AR10_44_11</strain>
    </source>
</reference>
<evidence type="ECO:0000313" key="1">
    <source>
        <dbReference type="EMBL" id="MBS3057153.1"/>
    </source>
</evidence>
<protein>
    <submittedName>
        <fullName evidence="1">Uncharacterized protein</fullName>
    </submittedName>
</protein>
<gene>
    <name evidence="1" type="ORF">J4415_00830</name>
</gene>
<comment type="caution">
    <text evidence="1">The sequence shown here is derived from an EMBL/GenBank/DDBJ whole genome shotgun (WGS) entry which is preliminary data.</text>
</comment>
<organism evidence="1 2">
    <name type="scientific">Candidatus Iainarchaeum sp</name>
    <dbReference type="NCBI Taxonomy" id="3101447"/>
    <lineage>
        <taxon>Archaea</taxon>
        <taxon>Candidatus Iainarchaeota</taxon>
        <taxon>Candidatus Iainarchaeia</taxon>
        <taxon>Candidatus Iainarchaeales</taxon>
        <taxon>Candidatus Iainarchaeaceae</taxon>
        <taxon>Candidatus Iainarchaeum</taxon>
    </lineage>
</organism>
<accession>A0A8T4KQ58</accession>
<proteinExistence type="predicted"/>
<dbReference type="AlphaFoldDB" id="A0A8T4KQ58"/>